<dbReference type="GO" id="GO:0016787">
    <property type="term" value="F:hydrolase activity"/>
    <property type="evidence" value="ECO:0007669"/>
    <property type="project" value="UniProtKB-KW"/>
</dbReference>
<keyword evidence="1" id="KW-0547">Nucleotide-binding</keyword>
<accession>A0AAW0FNT6</accession>
<feature type="domain" description="DNA2/NAM7 helicase-like C-terminal" evidence="5">
    <location>
        <begin position="648"/>
        <end position="816"/>
    </location>
</feature>
<evidence type="ECO:0000256" key="1">
    <source>
        <dbReference type="ARBA" id="ARBA00022741"/>
    </source>
</evidence>
<evidence type="ECO:0000256" key="3">
    <source>
        <dbReference type="ARBA" id="ARBA00022806"/>
    </source>
</evidence>
<evidence type="ECO:0000259" key="5">
    <source>
        <dbReference type="Pfam" id="PF13087"/>
    </source>
</evidence>
<comment type="caution">
    <text evidence="6">The sequence shown here is derived from an EMBL/GenBank/DDBJ whole genome shotgun (WGS) entry which is preliminary data.</text>
</comment>
<name>A0AAW0FNT6_9APHY</name>
<dbReference type="InterPro" id="IPR041679">
    <property type="entry name" value="DNA2/NAM7-like_C"/>
</dbReference>
<dbReference type="Pfam" id="PF13087">
    <property type="entry name" value="AAA_12"/>
    <property type="match status" value="1"/>
</dbReference>
<organism evidence="6 7">
    <name type="scientific">Cerrena zonata</name>
    <dbReference type="NCBI Taxonomy" id="2478898"/>
    <lineage>
        <taxon>Eukaryota</taxon>
        <taxon>Fungi</taxon>
        <taxon>Dikarya</taxon>
        <taxon>Basidiomycota</taxon>
        <taxon>Agaricomycotina</taxon>
        <taxon>Agaricomycetes</taxon>
        <taxon>Polyporales</taxon>
        <taxon>Cerrenaceae</taxon>
        <taxon>Cerrena</taxon>
    </lineage>
</organism>
<dbReference type="InterPro" id="IPR027417">
    <property type="entry name" value="P-loop_NTPase"/>
</dbReference>
<dbReference type="CDD" id="cd18808">
    <property type="entry name" value="SF1_C_Upf1"/>
    <property type="match status" value="1"/>
</dbReference>
<dbReference type="EMBL" id="JASBNA010000039">
    <property type="protein sequence ID" value="KAK7681802.1"/>
    <property type="molecule type" value="Genomic_DNA"/>
</dbReference>
<dbReference type="Pfam" id="PF13245">
    <property type="entry name" value="AAA_19"/>
    <property type="match status" value="1"/>
</dbReference>
<keyword evidence="7" id="KW-1185">Reference proteome</keyword>
<sequence length="853" mass="95273">MRWILPRRALSASKCNGDEKIDAHIRLASCLKSQGPLTQAPRVQIFGGCMSHSGLQTLFKSSYKEQVCLGEPSFTTMTTSVAVRQDIFKKSYPSITVISIEEHLLTNDYLKSFLAASHSTTLGLSAIYEKKCKLSHLAIATASVVLLVRLPANRPKTSKRNRKSPLEESILCSTRLTKLSFDAEHLATALFLDHDYHINDVVDIDSLVPKTETRGSTAALHKSLGGQECINEEGVMCAFRRSHQEKSQRNKCLALRAWSSCIIAALPEMVKALPAARTIDTLNMPPSELRVLARSVRDHDRLVALKPLRAKNDISPKAKFSKGKLQLDLTRFKTRMRKSDTQTVEVKFSDGDKTSNVFGRVTRVKGKSAQVLLKGAVQRGTISVSTLGKDDPTNLEMERIDVTLTCLQNNNALFRQDLAAWIFLARKLRASPSSSQPSIYPSGKRELNNSQNLAVKHVLSKASSDRVCLIQGPPGTGKTTVIAASVRIFLANPTLGLGSCMWLMAQSNVAVKNIAEKLADNDMLDFILLVSLDFHFQWHEHLYSKIEANVIRSDKFSPRNAANTMRRLAGSRVILCTLSMLSHPALDNAGVFETVPVDTVILDEASQIEVGDYLPLLSRFGRGLRKLAFIGDDKQLAPFGQDDIGHLRSVFELHHLQPNVVFLDTQYRMPTPVGDFLSSHVYDKKLQSKHDISTRKSCRLVDIRRGQETKSGNSWVNKEEVQAVIHIARKYQKEGKDYRIITPYDAQRNAIEKSLKSANMNWEDKCFNVDSFQGNEADHIVISVVRSDKVGFLKNLRRSNVMLSRCKQSMTICTNRRYLEGVASDTLLGKLAKEWGAAGRQWLTWRDVLAGRF</sequence>
<evidence type="ECO:0000256" key="4">
    <source>
        <dbReference type="ARBA" id="ARBA00022840"/>
    </source>
</evidence>
<gene>
    <name evidence="6" type="ORF">QCA50_015149</name>
</gene>
<dbReference type="PANTHER" id="PTHR43788">
    <property type="entry name" value="DNA2/NAM7 HELICASE FAMILY MEMBER"/>
    <property type="match status" value="1"/>
</dbReference>
<keyword evidence="2" id="KW-0378">Hydrolase</keyword>
<dbReference type="Proteomes" id="UP001385951">
    <property type="component" value="Unassembled WGS sequence"/>
</dbReference>
<proteinExistence type="predicted"/>
<dbReference type="InterPro" id="IPR047187">
    <property type="entry name" value="SF1_C_Upf1"/>
</dbReference>
<dbReference type="InterPro" id="IPR050534">
    <property type="entry name" value="Coronavir_polyprotein_1ab"/>
</dbReference>
<evidence type="ECO:0000256" key="2">
    <source>
        <dbReference type="ARBA" id="ARBA00022801"/>
    </source>
</evidence>
<dbReference type="CDD" id="cd17934">
    <property type="entry name" value="DEXXQc_Upf1-like"/>
    <property type="match status" value="1"/>
</dbReference>
<keyword evidence="4" id="KW-0067">ATP-binding</keyword>
<evidence type="ECO:0000313" key="7">
    <source>
        <dbReference type="Proteomes" id="UP001385951"/>
    </source>
</evidence>
<keyword evidence="3" id="KW-0347">Helicase</keyword>
<dbReference type="GO" id="GO:0043139">
    <property type="term" value="F:5'-3' DNA helicase activity"/>
    <property type="evidence" value="ECO:0007669"/>
    <property type="project" value="TreeGrafter"/>
</dbReference>
<reference evidence="6 7" key="1">
    <citation type="submission" date="2022-09" db="EMBL/GenBank/DDBJ databases">
        <authorList>
            <person name="Palmer J.M."/>
        </authorList>
    </citation>
    <scope>NUCLEOTIDE SEQUENCE [LARGE SCALE GENOMIC DNA]</scope>
    <source>
        <strain evidence="6 7">DSM 7382</strain>
    </source>
</reference>
<protein>
    <recommendedName>
        <fullName evidence="5">DNA2/NAM7 helicase-like C-terminal domain-containing protein</fullName>
    </recommendedName>
</protein>
<dbReference type="SUPFAM" id="SSF52540">
    <property type="entry name" value="P-loop containing nucleoside triphosphate hydrolases"/>
    <property type="match status" value="1"/>
</dbReference>
<dbReference type="AlphaFoldDB" id="A0AAW0FNT6"/>
<dbReference type="PANTHER" id="PTHR43788:SF8">
    <property type="entry name" value="DNA-BINDING PROTEIN SMUBP-2"/>
    <property type="match status" value="1"/>
</dbReference>
<dbReference type="Gene3D" id="3.40.50.300">
    <property type="entry name" value="P-loop containing nucleotide triphosphate hydrolases"/>
    <property type="match status" value="2"/>
</dbReference>
<evidence type="ECO:0000313" key="6">
    <source>
        <dbReference type="EMBL" id="KAK7681802.1"/>
    </source>
</evidence>
<dbReference type="GO" id="GO:0005524">
    <property type="term" value="F:ATP binding"/>
    <property type="evidence" value="ECO:0007669"/>
    <property type="project" value="UniProtKB-KW"/>
</dbReference>